<sequence>FHPPQHLFSDGYMSFLYRNYYINISEEKKVPQRYTFTNSLFNKSIITLLFMSSRPLFISSIYVCIVYYIAAPEQQRCNCIFRNCSGGAINSNVLPLQFNYFWIQITLALNPRHVYIWVCIP</sequence>
<feature type="non-terminal residue" evidence="2">
    <location>
        <position position="121"/>
    </location>
</feature>
<protein>
    <submittedName>
        <fullName evidence="2">Uncharacterized protein</fullName>
    </submittedName>
</protein>
<gene>
    <name evidence="2" type="ORF">g.8386</name>
</gene>
<accession>A0A1B6C423</accession>
<organism evidence="2">
    <name type="scientific">Clastoptera arizonana</name>
    <name type="common">Arizona spittle bug</name>
    <dbReference type="NCBI Taxonomy" id="38151"/>
    <lineage>
        <taxon>Eukaryota</taxon>
        <taxon>Metazoa</taxon>
        <taxon>Ecdysozoa</taxon>
        <taxon>Arthropoda</taxon>
        <taxon>Hexapoda</taxon>
        <taxon>Insecta</taxon>
        <taxon>Pterygota</taxon>
        <taxon>Neoptera</taxon>
        <taxon>Paraneoptera</taxon>
        <taxon>Hemiptera</taxon>
        <taxon>Auchenorrhyncha</taxon>
        <taxon>Cercopoidea</taxon>
        <taxon>Clastopteridae</taxon>
        <taxon>Clastoptera</taxon>
    </lineage>
</organism>
<feature type="non-terminal residue" evidence="2">
    <location>
        <position position="1"/>
    </location>
</feature>
<proteinExistence type="predicted"/>
<dbReference type="AlphaFoldDB" id="A0A1B6C423"/>
<name>A0A1B6C423_9HEMI</name>
<reference evidence="2" key="1">
    <citation type="submission" date="2015-12" db="EMBL/GenBank/DDBJ databases">
        <title>De novo transcriptome assembly of four potential Pierce s Disease insect vectors from Arizona vineyards.</title>
        <authorList>
            <person name="Tassone E.E."/>
        </authorList>
    </citation>
    <scope>NUCLEOTIDE SEQUENCE</scope>
</reference>
<evidence type="ECO:0000256" key="1">
    <source>
        <dbReference type="SAM" id="Phobius"/>
    </source>
</evidence>
<keyword evidence="1" id="KW-0472">Membrane</keyword>
<dbReference type="EMBL" id="GEDC01029154">
    <property type="protein sequence ID" value="JAS08144.1"/>
    <property type="molecule type" value="Transcribed_RNA"/>
</dbReference>
<evidence type="ECO:0000313" key="2">
    <source>
        <dbReference type="EMBL" id="JAS08144.1"/>
    </source>
</evidence>
<feature type="transmembrane region" description="Helical" evidence="1">
    <location>
        <begin position="45"/>
        <end position="70"/>
    </location>
</feature>
<keyword evidence="1" id="KW-1133">Transmembrane helix</keyword>
<keyword evidence="1" id="KW-0812">Transmembrane</keyword>